<gene>
    <name evidence="1" type="ORF">G3M78_03905</name>
</gene>
<evidence type="ECO:0000313" key="2">
    <source>
        <dbReference type="Proteomes" id="UP000594464"/>
    </source>
</evidence>
<dbReference type="EMBL" id="CP048620">
    <property type="protein sequence ID" value="QPJ64584.1"/>
    <property type="molecule type" value="Genomic_DNA"/>
</dbReference>
<accession>A0A7T0C101</accession>
<sequence>MATGFYYPDKAAPTAQWVPTRQPLFPLSESADYPRQASAETAGGALYVQDQGVRRERFELRFSGLTEADRTAALAFFDAVKKSVRTFEYEDWRGDLHTVRWMSAFDFNTFTKDATADRCS</sequence>
<dbReference type="Proteomes" id="UP000594464">
    <property type="component" value="Chromosome"/>
</dbReference>
<dbReference type="KEGG" id="nva:G3M78_03905"/>
<name>A0A7T0C101_9BACT</name>
<organism evidence="1 2">
    <name type="scientific">Candidatus Nitrohelix vancouverensis</name>
    <dbReference type="NCBI Taxonomy" id="2705534"/>
    <lineage>
        <taxon>Bacteria</taxon>
        <taxon>Pseudomonadati</taxon>
        <taxon>Nitrospinota/Tectimicrobiota group</taxon>
        <taxon>Nitrospinota</taxon>
        <taxon>Nitrospinia</taxon>
        <taxon>Nitrospinales</taxon>
        <taxon>Nitrospinaceae</taxon>
        <taxon>Candidatus Nitrohelix</taxon>
    </lineage>
</organism>
<dbReference type="AlphaFoldDB" id="A0A7T0C101"/>
<protein>
    <submittedName>
        <fullName evidence="1">Uncharacterized protein</fullName>
    </submittedName>
</protein>
<evidence type="ECO:0000313" key="1">
    <source>
        <dbReference type="EMBL" id="QPJ64584.1"/>
    </source>
</evidence>
<reference evidence="2" key="1">
    <citation type="submission" date="2020-02" db="EMBL/GenBank/DDBJ databases">
        <title>Genomic and physiological characterization of two novel Nitrospinaceae genera.</title>
        <authorList>
            <person name="Mueller A.J."/>
            <person name="Jung M.-Y."/>
            <person name="Strachan C.R."/>
            <person name="Herbold C.W."/>
            <person name="Kirkegaard R.H."/>
            <person name="Daims H."/>
        </authorList>
    </citation>
    <scope>NUCLEOTIDE SEQUENCE [LARGE SCALE GENOMIC DNA]</scope>
</reference>
<proteinExistence type="predicted"/>